<dbReference type="EMBL" id="MN740798">
    <property type="protein sequence ID" value="QHU12157.1"/>
    <property type="molecule type" value="Genomic_DNA"/>
</dbReference>
<dbReference type="AlphaFoldDB" id="A0A6C0K617"/>
<organism evidence="1">
    <name type="scientific">viral metagenome</name>
    <dbReference type="NCBI Taxonomy" id="1070528"/>
    <lineage>
        <taxon>unclassified sequences</taxon>
        <taxon>metagenomes</taxon>
        <taxon>organismal metagenomes</taxon>
    </lineage>
</organism>
<sequence length="134" mass="15684">MLLIPFFWDKSSTNWYKLGVFLCSGGREVWSVEDTDTDKDIKDMLVDNGFPLTRITRSQGVVFAEIDHTTLNLKEFYLWSEIDPQKSEQDVWRIYKIPSQLWACPVFKNQFWETSGLIQTGLRTCCEVYIESVV</sequence>
<proteinExistence type="predicted"/>
<accession>A0A6C0K617</accession>
<reference evidence="1" key="1">
    <citation type="journal article" date="2020" name="Nature">
        <title>Giant virus diversity and host interactions through global metagenomics.</title>
        <authorList>
            <person name="Schulz F."/>
            <person name="Roux S."/>
            <person name="Paez-Espino D."/>
            <person name="Jungbluth S."/>
            <person name="Walsh D.A."/>
            <person name="Denef V.J."/>
            <person name="McMahon K.D."/>
            <person name="Konstantinidis K.T."/>
            <person name="Eloe-Fadrosh E.A."/>
            <person name="Kyrpides N.C."/>
            <person name="Woyke T."/>
        </authorList>
    </citation>
    <scope>NUCLEOTIDE SEQUENCE</scope>
    <source>
        <strain evidence="1">GVMAG-S-1101171-110</strain>
    </source>
</reference>
<evidence type="ECO:0000313" key="1">
    <source>
        <dbReference type="EMBL" id="QHU12157.1"/>
    </source>
</evidence>
<protein>
    <submittedName>
        <fullName evidence="1">Uncharacterized protein</fullName>
    </submittedName>
</protein>
<name>A0A6C0K617_9ZZZZ</name>